<dbReference type="RefSeq" id="WP_283371485.1">
    <property type="nucleotide sequence ID" value="NZ_JASHID010000019.1"/>
</dbReference>
<comment type="caution">
    <text evidence="2">The sequence shown here is derived from an EMBL/GenBank/DDBJ whole genome shotgun (WGS) entry which is preliminary data.</text>
</comment>
<proteinExistence type="predicted"/>
<feature type="signal peptide" evidence="1">
    <location>
        <begin position="1"/>
        <end position="20"/>
    </location>
</feature>
<evidence type="ECO:0000313" key="2">
    <source>
        <dbReference type="EMBL" id="MDI9866730.1"/>
    </source>
</evidence>
<dbReference type="EMBL" id="JASHID010000019">
    <property type="protein sequence ID" value="MDI9866730.1"/>
    <property type="molecule type" value="Genomic_DNA"/>
</dbReference>
<evidence type="ECO:0000256" key="1">
    <source>
        <dbReference type="SAM" id="SignalP"/>
    </source>
</evidence>
<name>A0ABT6YT44_9BACT</name>
<accession>A0ABT6YT44</accession>
<dbReference type="InterPro" id="IPR019619">
    <property type="entry name" value="DUF2490"/>
</dbReference>
<feature type="chain" id="PRO_5045448294" evidence="1">
    <location>
        <begin position="21"/>
        <end position="240"/>
    </location>
</feature>
<gene>
    <name evidence="2" type="ORF">QM480_20500</name>
</gene>
<dbReference type="Proteomes" id="UP001236569">
    <property type="component" value="Unassembled WGS sequence"/>
</dbReference>
<sequence>MRFKIILCTLWVCTCCCAQAQNYNHSSIWTRFALQKKIYKSFEINLEYQYRRQNDYRNTFFNPTALPLMEAYRLGLVHRGQNLVVSLFPSFFHSYQLYAKTSDFSKKDRWEFRPFLMAEWIHSLSPKWLVRLRGGYEYRLFKNDGDAWNESQGRARLRGQLRYILNTQNNLFISEELLENMTPHIPANTFSQNQTYLGYSHNFSPHFTIETGYMWNHRQRSSLIEFDEEHSIQAHFIVRL</sequence>
<reference evidence="2 3" key="1">
    <citation type="submission" date="2023-05" db="EMBL/GenBank/DDBJ databases">
        <title>Novel species of genus Flectobacillus isolated from stream in China.</title>
        <authorList>
            <person name="Lu H."/>
        </authorList>
    </citation>
    <scope>NUCLEOTIDE SEQUENCE [LARGE SCALE GENOMIC DNA]</scope>
    <source>
        <strain evidence="2 3">DC10W</strain>
    </source>
</reference>
<protein>
    <submittedName>
        <fullName evidence="2">DUF2490 domain-containing protein</fullName>
    </submittedName>
</protein>
<evidence type="ECO:0000313" key="3">
    <source>
        <dbReference type="Proteomes" id="UP001236569"/>
    </source>
</evidence>
<keyword evidence="3" id="KW-1185">Reference proteome</keyword>
<organism evidence="2 3">
    <name type="scientific">Flectobacillus longus</name>
    <dbReference type="NCBI Taxonomy" id="2984207"/>
    <lineage>
        <taxon>Bacteria</taxon>
        <taxon>Pseudomonadati</taxon>
        <taxon>Bacteroidota</taxon>
        <taxon>Cytophagia</taxon>
        <taxon>Cytophagales</taxon>
        <taxon>Flectobacillaceae</taxon>
        <taxon>Flectobacillus</taxon>
    </lineage>
</organism>
<keyword evidence="1" id="KW-0732">Signal</keyword>
<dbReference type="Pfam" id="PF10677">
    <property type="entry name" value="DUF2490"/>
    <property type="match status" value="1"/>
</dbReference>